<proteinExistence type="inferred from homology"/>
<feature type="compositionally biased region" description="Polar residues" evidence="9">
    <location>
        <begin position="578"/>
        <end position="613"/>
    </location>
</feature>
<dbReference type="PROSITE" id="PS00411">
    <property type="entry name" value="KINESIN_MOTOR_1"/>
    <property type="match status" value="1"/>
</dbReference>
<evidence type="ECO:0000259" key="11">
    <source>
        <dbReference type="PROSITE" id="PS50067"/>
    </source>
</evidence>
<feature type="transmembrane region" description="Helical" evidence="10">
    <location>
        <begin position="961"/>
        <end position="988"/>
    </location>
</feature>
<keyword evidence="13" id="KW-1185">Reference proteome</keyword>
<evidence type="ECO:0000256" key="3">
    <source>
        <dbReference type="ARBA" id="ARBA00022741"/>
    </source>
</evidence>
<evidence type="ECO:0000256" key="10">
    <source>
        <dbReference type="SAM" id="Phobius"/>
    </source>
</evidence>
<organism evidence="12 13">
    <name type="scientific">Hevea brasiliensis</name>
    <name type="common">Para rubber tree</name>
    <name type="synonym">Siphonia brasiliensis</name>
    <dbReference type="NCBI Taxonomy" id="3981"/>
    <lineage>
        <taxon>Eukaryota</taxon>
        <taxon>Viridiplantae</taxon>
        <taxon>Streptophyta</taxon>
        <taxon>Embryophyta</taxon>
        <taxon>Tracheophyta</taxon>
        <taxon>Spermatophyta</taxon>
        <taxon>Magnoliopsida</taxon>
        <taxon>eudicotyledons</taxon>
        <taxon>Gunneridae</taxon>
        <taxon>Pentapetalae</taxon>
        <taxon>rosids</taxon>
        <taxon>fabids</taxon>
        <taxon>Malpighiales</taxon>
        <taxon>Euphorbiaceae</taxon>
        <taxon>Crotonoideae</taxon>
        <taxon>Micrandreae</taxon>
        <taxon>Hevea</taxon>
    </lineage>
</organism>
<evidence type="ECO:0000256" key="8">
    <source>
        <dbReference type="SAM" id="Coils"/>
    </source>
</evidence>
<dbReference type="SUPFAM" id="SSF52540">
    <property type="entry name" value="P-loop containing nucleoside triphosphate hydrolases"/>
    <property type="match status" value="1"/>
</dbReference>
<feature type="binding site" evidence="7">
    <location>
        <begin position="137"/>
        <end position="144"/>
    </location>
    <ligand>
        <name>ATP</name>
        <dbReference type="ChEBI" id="CHEBI:30616"/>
    </ligand>
</feature>
<keyword evidence="3 7" id="KW-0547">Nucleotide-binding</keyword>
<feature type="region of interest" description="Disordered" evidence="9">
    <location>
        <begin position="721"/>
        <end position="740"/>
    </location>
</feature>
<feature type="region of interest" description="Disordered" evidence="9">
    <location>
        <begin position="578"/>
        <end position="632"/>
    </location>
</feature>
<dbReference type="Gene3D" id="3.40.850.10">
    <property type="entry name" value="Kinesin motor domain"/>
    <property type="match status" value="1"/>
</dbReference>
<evidence type="ECO:0000256" key="9">
    <source>
        <dbReference type="SAM" id="MobiDB-lite"/>
    </source>
</evidence>
<dbReference type="InterPro" id="IPR001752">
    <property type="entry name" value="Kinesin_motor_dom"/>
</dbReference>
<dbReference type="InterPro" id="IPR021881">
    <property type="entry name" value="NACK_C"/>
</dbReference>
<dbReference type="InterPro" id="IPR019821">
    <property type="entry name" value="Kinesin_motor_CS"/>
</dbReference>
<dbReference type="GO" id="GO:0008017">
    <property type="term" value="F:microtubule binding"/>
    <property type="evidence" value="ECO:0007669"/>
    <property type="project" value="InterPro"/>
</dbReference>
<keyword evidence="10" id="KW-0472">Membrane</keyword>
<keyword evidence="10" id="KW-0812">Transmembrane</keyword>
<dbReference type="FunFam" id="3.40.850.10:FF:000016">
    <property type="entry name" value="Kinesin-like protein"/>
    <property type="match status" value="1"/>
</dbReference>
<keyword evidence="4 7" id="KW-0067">ATP-binding</keyword>
<evidence type="ECO:0000313" key="13">
    <source>
        <dbReference type="Proteomes" id="UP000467840"/>
    </source>
</evidence>
<dbReference type="InterPro" id="IPR027640">
    <property type="entry name" value="Kinesin-like_fam"/>
</dbReference>
<dbReference type="GO" id="GO:0003777">
    <property type="term" value="F:microtubule motor activity"/>
    <property type="evidence" value="ECO:0007669"/>
    <property type="project" value="InterPro"/>
</dbReference>
<dbReference type="PRINTS" id="PR00380">
    <property type="entry name" value="KINESINHEAVY"/>
</dbReference>
<protein>
    <recommendedName>
        <fullName evidence="11">Kinesin motor domain-containing protein</fullName>
    </recommendedName>
</protein>
<evidence type="ECO:0000256" key="2">
    <source>
        <dbReference type="ARBA" id="ARBA00022701"/>
    </source>
</evidence>
<evidence type="ECO:0000256" key="4">
    <source>
        <dbReference type="ARBA" id="ARBA00022840"/>
    </source>
</evidence>
<feature type="domain" description="Kinesin motor" evidence="11">
    <location>
        <begin position="61"/>
        <end position="373"/>
    </location>
</feature>
<keyword evidence="10" id="KW-1133">Transmembrane helix</keyword>
<dbReference type="EMBL" id="JAAGAX010000006">
    <property type="protein sequence ID" value="KAF2312372.1"/>
    <property type="molecule type" value="Genomic_DNA"/>
</dbReference>
<accession>A0A6A6MFA9</accession>
<dbReference type="Pfam" id="PF00225">
    <property type="entry name" value="Kinesin"/>
    <property type="match status" value="1"/>
</dbReference>
<feature type="coiled-coil region" evidence="8">
    <location>
        <begin position="382"/>
        <end position="457"/>
    </location>
</feature>
<evidence type="ECO:0000256" key="6">
    <source>
        <dbReference type="ARBA" id="ARBA00023175"/>
    </source>
</evidence>
<keyword evidence="2" id="KW-0493">Microtubule</keyword>
<dbReference type="InterPro" id="IPR036961">
    <property type="entry name" value="Kinesin_motor_dom_sf"/>
</dbReference>
<dbReference type="AlphaFoldDB" id="A0A6A6MFA9"/>
<dbReference type="CDD" id="cd01374">
    <property type="entry name" value="KISc_CENP_E"/>
    <property type="match status" value="1"/>
</dbReference>
<name>A0A6A6MFA9_HEVBR</name>
<gene>
    <name evidence="12" type="ORF">GH714_034415</name>
</gene>
<keyword evidence="6 7" id="KW-0505">Motor protein</keyword>
<keyword evidence="5 8" id="KW-0175">Coiled coil</keyword>
<comment type="similarity">
    <text evidence="1">Belongs to the TRAFAC class myosin-kinesin ATPase superfamily. Kinesin family. KIN-7 subfamily.</text>
</comment>
<dbReference type="InterPro" id="IPR027417">
    <property type="entry name" value="P-loop_NTPase"/>
</dbReference>
<evidence type="ECO:0000313" key="12">
    <source>
        <dbReference type="EMBL" id="KAF2312372.1"/>
    </source>
</evidence>
<dbReference type="SMART" id="SM00129">
    <property type="entry name" value="KISc"/>
    <property type="match status" value="1"/>
</dbReference>
<reference evidence="12 13" key="1">
    <citation type="journal article" date="2020" name="Mol. Plant">
        <title>The Chromosome-Based Rubber Tree Genome Provides New Insights into Spurge Genome Evolution and Rubber Biosynthesis.</title>
        <authorList>
            <person name="Liu J."/>
            <person name="Shi C."/>
            <person name="Shi C.C."/>
            <person name="Li W."/>
            <person name="Zhang Q.J."/>
            <person name="Zhang Y."/>
            <person name="Li K."/>
            <person name="Lu H.F."/>
            <person name="Shi C."/>
            <person name="Zhu S.T."/>
            <person name="Xiao Z.Y."/>
            <person name="Nan H."/>
            <person name="Yue Y."/>
            <person name="Zhu X.G."/>
            <person name="Wu Y."/>
            <person name="Hong X.N."/>
            <person name="Fan G.Y."/>
            <person name="Tong Y."/>
            <person name="Zhang D."/>
            <person name="Mao C.L."/>
            <person name="Liu Y.L."/>
            <person name="Hao S.J."/>
            <person name="Liu W.Q."/>
            <person name="Lv M.Q."/>
            <person name="Zhang H.B."/>
            <person name="Liu Y."/>
            <person name="Hu-Tang G.R."/>
            <person name="Wang J.P."/>
            <person name="Wang J.H."/>
            <person name="Sun Y.H."/>
            <person name="Ni S.B."/>
            <person name="Chen W.B."/>
            <person name="Zhang X.C."/>
            <person name="Jiao Y.N."/>
            <person name="Eichler E.E."/>
            <person name="Li G.H."/>
            <person name="Liu X."/>
            <person name="Gao L.Z."/>
        </authorList>
    </citation>
    <scope>NUCLEOTIDE SEQUENCE [LARGE SCALE GENOMIC DNA]</scope>
    <source>
        <strain evidence="13">cv. GT1</strain>
        <tissue evidence="12">Leaf</tissue>
    </source>
</reference>
<dbReference type="PANTHER" id="PTHR47968:SF55">
    <property type="entry name" value="KINESIN-LIKE PROTEIN KIN-7H"/>
    <property type="match status" value="1"/>
</dbReference>
<comment type="caution">
    <text evidence="12">The sequence shown here is derived from an EMBL/GenBank/DDBJ whole genome shotgun (WGS) entry which is preliminary data.</text>
</comment>
<feature type="transmembrane region" description="Helical" evidence="10">
    <location>
        <begin position="1008"/>
        <end position="1035"/>
    </location>
</feature>
<dbReference type="Proteomes" id="UP000467840">
    <property type="component" value="Chromosome 14"/>
</dbReference>
<dbReference type="GO" id="GO:0007018">
    <property type="term" value="P:microtubule-based movement"/>
    <property type="evidence" value="ECO:0007669"/>
    <property type="project" value="InterPro"/>
</dbReference>
<feature type="compositionally biased region" description="Basic and acidic residues" evidence="9">
    <location>
        <begin position="619"/>
        <end position="632"/>
    </location>
</feature>
<dbReference type="GO" id="GO:0005874">
    <property type="term" value="C:microtubule"/>
    <property type="evidence" value="ECO:0007669"/>
    <property type="project" value="UniProtKB-KW"/>
</dbReference>
<evidence type="ECO:0000256" key="5">
    <source>
        <dbReference type="ARBA" id="ARBA00023054"/>
    </source>
</evidence>
<dbReference type="PANTHER" id="PTHR47968">
    <property type="entry name" value="CENTROMERE PROTEIN E"/>
    <property type="match status" value="1"/>
</dbReference>
<sequence length="1073" mass="120332">MRVLLVTGLHLDDIETAESTKILEQKIQAPSSQLVLLRQKVRDGAADEEEPIQGSTGGEEKILVSVRLRPLNEKETARNDASDWECINDNTLIYRNNLSVAESSMYPTVYTFGVRRRSKEVALSVVNGINSSIFAYGQTSSGKTYTMGGITEYTVADIYDYINKHKKREFILKFSAMEIYNESVRDLLSMDTTPLRLLDDPERGTIVERLTEETLRDWNHFKELLSICEAQRQIGETSMNETSSRSHQILRLTIESSALEYLGNDKSSTLAATVNFVDLAGSERASQSLSAGMRLKEGCHINRSLLTLGTVIRKLSKGRNGHVPFRDSKLTRILQSSLGGNARTAIICTISPARTHVEQSRNTLLFASCAKEVTTDARVNVVVSDKAMVKQLQRELARLESELRSKGSNSGISDSTELLREKDLQIEKLRKEVLKLNQQLELVNSQVENLLRVAEDDGSSTISADTDHHYPKLRVRSSFKSENSVSYSLASEDPRFLDIGIRSFDASQCSAVDNSSNSDENFIQLVDFEENFVQTPELSICTSNLVDDGLHVEDRKELTHENPGNFVKEVQCITMDESSANRHQNSQISETSPQRYTESNVSSPNINTGTSGLTEAENEDRQDQELESPQLKEEKELNCLLSNFIVPSPEKPSPWLVEEGMSRTRSVKMIRSRSCRARLMSMPACLFEKVEWNDSTPSMRFEKDLIGRYEGSRRKFFAMKQGHDAEELSRNGSSTSVRSPAVDDHQLQNIENSIGWRSTASVSNSDGGIKYLIDHPEQETKSEAIESTKNVKDVGLDPIQDDLDSAVKTYFFLLFKGDPTDSFYMEIELRKLSFLKNTFSRGNETLVDGRSLSLTSSKRALNQERQMLCRQMQKRLCREERENIFLKWGISLSSSNRRMQLVHSLWTKTTDTDHITESATLVAKLIGFEGQEQTLKEMYGLLNFTPQHLSRGKSSIWRRTVLSILLFGSTIFWVFMGLQAAGTGAFIVLAVTMDIKYIDAEDSPGTTFIAISTVFAIPVACFCFVFAGASFFIVFHKVSSKKSLSNSLPSLPTKNKIAALPAALMPQEVQSIV</sequence>
<evidence type="ECO:0000256" key="7">
    <source>
        <dbReference type="PROSITE-ProRule" id="PRU00283"/>
    </source>
</evidence>
<dbReference type="Pfam" id="PF11995">
    <property type="entry name" value="DUF3490"/>
    <property type="match status" value="1"/>
</dbReference>
<evidence type="ECO:0000256" key="1">
    <source>
        <dbReference type="ARBA" id="ARBA00007310"/>
    </source>
</evidence>
<dbReference type="PROSITE" id="PS50067">
    <property type="entry name" value="KINESIN_MOTOR_2"/>
    <property type="match status" value="1"/>
</dbReference>
<dbReference type="GO" id="GO:0005524">
    <property type="term" value="F:ATP binding"/>
    <property type="evidence" value="ECO:0007669"/>
    <property type="project" value="UniProtKB-UniRule"/>
</dbReference>